<protein>
    <recommendedName>
        <fullName evidence="4">Anti-sigma factor</fullName>
    </recommendedName>
</protein>
<comment type="caution">
    <text evidence="2">The sequence shown here is derived from an EMBL/GenBank/DDBJ whole genome shotgun (WGS) entry which is preliminary data.</text>
</comment>
<evidence type="ECO:0000313" key="2">
    <source>
        <dbReference type="EMBL" id="MBB4620131.1"/>
    </source>
</evidence>
<accession>A0ABR6KF64</accession>
<sequence>MDCNRITLLLDKYWECATTIEEERELRHFFSAETLPPELRPYRAWFMSPEAEILPPLGKEFDLKVLQRISREKKRRHLRLFYSFTTLVSVIIILLLVLLLTSSFMIEKNCCV</sequence>
<keyword evidence="1" id="KW-1133">Transmembrane helix</keyword>
<dbReference type="Proteomes" id="UP000533637">
    <property type="component" value="Unassembled WGS sequence"/>
</dbReference>
<name>A0ABR6KF64_9BACT</name>
<reference evidence="2 3" key="1">
    <citation type="submission" date="2020-08" db="EMBL/GenBank/DDBJ databases">
        <title>Genomic Encyclopedia of Type Strains, Phase IV (KMG-IV): sequencing the most valuable type-strain genomes for metagenomic binning, comparative biology and taxonomic classification.</title>
        <authorList>
            <person name="Goeker M."/>
        </authorList>
    </citation>
    <scope>NUCLEOTIDE SEQUENCE [LARGE SCALE GENOMIC DNA]</scope>
    <source>
        <strain evidence="2 3">DSM 102983</strain>
    </source>
</reference>
<proteinExistence type="predicted"/>
<evidence type="ECO:0000313" key="3">
    <source>
        <dbReference type="Proteomes" id="UP000533637"/>
    </source>
</evidence>
<evidence type="ECO:0008006" key="4">
    <source>
        <dbReference type="Google" id="ProtNLM"/>
    </source>
</evidence>
<keyword evidence="3" id="KW-1185">Reference proteome</keyword>
<evidence type="ECO:0000256" key="1">
    <source>
        <dbReference type="SAM" id="Phobius"/>
    </source>
</evidence>
<keyword evidence="1" id="KW-0812">Transmembrane</keyword>
<dbReference type="EMBL" id="JACHOC010000001">
    <property type="protein sequence ID" value="MBB4620131.1"/>
    <property type="molecule type" value="Genomic_DNA"/>
</dbReference>
<keyword evidence="1" id="KW-0472">Membrane</keyword>
<dbReference type="RefSeq" id="WP_122357213.1">
    <property type="nucleotide sequence ID" value="NZ_BMPB01000006.1"/>
</dbReference>
<feature type="transmembrane region" description="Helical" evidence="1">
    <location>
        <begin position="80"/>
        <end position="106"/>
    </location>
</feature>
<organism evidence="2 3">
    <name type="scientific">Parabacteroides faecis</name>
    <dbReference type="NCBI Taxonomy" id="1217282"/>
    <lineage>
        <taxon>Bacteria</taxon>
        <taxon>Pseudomonadati</taxon>
        <taxon>Bacteroidota</taxon>
        <taxon>Bacteroidia</taxon>
        <taxon>Bacteroidales</taxon>
        <taxon>Tannerellaceae</taxon>
        <taxon>Parabacteroides</taxon>
    </lineage>
</organism>
<gene>
    <name evidence="2" type="ORF">GGQ57_000005</name>
</gene>